<keyword evidence="4" id="KW-0472">Membrane</keyword>
<dbReference type="AlphaFoldDB" id="D6PE52"/>
<keyword evidence="6" id="KW-0961">Cell wall biogenesis/degradation</keyword>
<keyword evidence="3" id="KW-1133">Transmembrane helix</keyword>
<sequence>MVRMMNQGRVVTERFTIPEGLNRWQIRDLLDEQQWISKNEFDEICDDQAFLKSQGVNQSNCEGVIFPETYTFARGVAARTIFQRIIETYHAAYRAVTAKGSGPLGLNEIEFLTLASIVEKETGAAHERPRIACVFYNRLQAKPAWRLQTDPTVIYAATLSDPNFDGNIKRYHLHEMDHPYNTYMRKGLPPGPIANPGLAALQAVAKPDECGDFFFVSKNNGEHISAPP</sequence>
<evidence type="ECO:0008006" key="8">
    <source>
        <dbReference type="Google" id="ProtNLM"/>
    </source>
</evidence>
<dbReference type="GO" id="GO:0016829">
    <property type="term" value="F:lyase activity"/>
    <property type="evidence" value="ECO:0007669"/>
    <property type="project" value="UniProtKB-KW"/>
</dbReference>
<dbReference type="NCBIfam" id="TIGR00247">
    <property type="entry name" value="endolytic transglycosylase MltG"/>
    <property type="match status" value="1"/>
</dbReference>
<proteinExistence type="predicted"/>
<organism evidence="7">
    <name type="scientific">uncultured marine bacterium MedDCM-OCT-S11-C310</name>
    <dbReference type="NCBI Taxonomy" id="743080"/>
    <lineage>
        <taxon>Bacteria</taxon>
        <taxon>environmental samples</taxon>
    </lineage>
</organism>
<evidence type="ECO:0000256" key="4">
    <source>
        <dbReference type="ARBA" id="ARBA00023136"/>
    </source>
</evidence>
<dbReference type="PANTHER" id="PTHR30518">
    <property type="entry name" value="ENDOLYTIC MUREIN TRANSGLYCOSYLASE"/>
    <property type="match status" value="1"/>
</dbReference>
<protein>
    <recommendedName>
        <fullName evidence="8">Aminodeoxychorismate lyase</fullName>
    </recommendedName>
</protein>
<accession>D6PE52</accession>
<keyword evidence="2" id="KW-0812">Transmembrane</keyword>
<keyword evidence="1" id="KW-1003">Cell membrane</keyword>
<keyword evidence="5" id="KW-0456">Lyase</keyword>
<dbReference type="Pfam" id="PF02618">
    <property type="entry name" value="YceG"/>
    <property type="match status" value="1"/>
</dbReference>
<evidence type="ECO:0000256" key="2">
    <source>
        <dbReference type="ARBA" id="ARBA00022692"/>
    </source>
</evidence>
<reference evidence="7" key="1">
    <citation type="journal article" date="2010" name="ISME J.">
        <title>Metagenome of the Mediterranean deep chlorophyll maximum studied by direct and fosmid library 454 pyrosequencing.</title>
        <authorList>
            <person name="Ghai R."/>
            <person name="Martin-Cuadrado A.B."/>
            <person name="Molto A.G."/>
            <person name="Heredia I.G."/>
            <person name="Cabrera R."/>
            <person name="Martin J."/>
            <person name="Verdu M."/>
            <person name="Deschamps P."/>
            <person name="Moreira D."/>
            <person name="Lopez-Garcia P."/>
            <person name="Mira A."/>
            <person name="Rodriguez-Valera F."/>
        </authorList>
    </citation>
    <scope>NUCLEOTIDE SEQUENCE</scope>
</reference>
<evidence type="ECO:0000256" key="3">
    <source>
        <dbReference type="ARBA" id="ARBA00022989"/>
    </source>
</evidence>
<dbReference type="GO" id="GO:0071555">
    <property type="term" value="P:cell wall organization"/>
    <property type="evidence" value="ECO:0007669"/>
    <property type="project" value="UniProtKB-KW"/>
</dbReference>
<dbReference type="InterPro" id="IPR003770">
    <property type="entry name" value="MLTG-like"/>
</dbReference>
<evidence type="ECO:0000256" key="5">
    <source>
        <dbReference type="ARBA" id="ARBA00023239"/>
    </source>
</evidence>
<dbReference type="EMBL" id="GU943009">
    <property type="protein sequence ID" value="ADD94003.1"/>
    <property type="molecule type" value="Genomic_DNA"/>
</dbReference>
<evidence type="ECO:0000256" key="6">
    <source>
        <dbReference type="ARBA" id="ARBA00023316"/>
    </source>
</evidence>
<name>D6PE52_9BACT</name>
<evidence type="ECO:0000313" key="7">
    <source>
        <dbReference type="EMBL" id="ADD94003.1"/>
    </source>
</evidence>
<evidence type="ECO:0000256" key="1">
    <source>
        <dbReference type="ARBA" id="ARBA00022475"/>
    </source>
</evidence>
<dbReference type="PANTHER" id="PTHR30518:SF2">
    <property type="entry name" value="ENDOLYTIC MUREIN TRANSGLYCOSYLASE"/>
    <property type="match status" value="1"/>
</dbReference>